<accession>A0A813JQN4</accession>
<dbReference type="InterPro" id="IPR010463">
    <property type="entry name" value="DUF1057"/>
</dbReference>
<dbReference type="AlphaFoldDB" id="A0A813JQN4"/>
<feature type="compositionally biased region" description="Basic residues" evidence="1">
    <location>
        <begin position="325"/>
        <end position="335"/>
    </location>
</feature>
<dbReference type="Proteomes" id="UP000626109">
    <property type="component" value="Unassembled WGS sequence"/>
</dbReference>
<reference evidence="2" key="1">
    <citation type="submission" date="2021-02" db="EMBL/GenBank/DDBJ databases">
        <authorList>
            <person name="Dougan E. K."/>
            <person name="Rhodes N."/>
            <person name="Thang M."/>
            <person name="Chan C."/>
        </authorList>
    </citation>
    <scope>NUCLEOTIDE SEQUENCE</scope>
</reference>
<dbReference type="Gene3D" id="3.40.50.1820">
    <property type="entry name" value="alpha/beta hydrolase"/>
    <property type="match status" value="1"/>
</dbReference>
<feature type="region of interest" description="Disordered" evidence="1">
    <location>
        <begin position="271"/>
        <end position="336"/>
    </location>
</feature>
<sequence>MDSSSFNLVNHLLFPTPGSSYQADSFDKELIWLPKSLDGADVNSEDSVPCLFLPSHSARFFMIYLHSNAEDLGRCHNFCQLLCNQFQVHVLAVEYPGYGLCPGGQATEESVIENARLAFRFLTQVLMFPQEDIIIIGRSIGCGPALCLAAENRVYGLVLICPFLSVRELVRTHLGPLAELIDERFPNKDRVTEISAALLLVHGKKDNVVPWTHGQALYHACPSRKRLVTPAEMSHNSSLHQDPAYFVLPMLSFFGLPDYNFDELRIPPWVYGRNTSPTQEESADDKEDSEGRNSVDGAGLPQRPAPARLQGPGIGPGSFLPKPSGSHRARPHLNTKSREETAIAAVDKFFAAQEASLEVGDPLVSWPMRGQQDAFEEEVEDIDVRLPGSDSEDCRENEPPQPPDDAGFFK</sequence>
<dbReference type="PANTHER" id="PTHR12277">
    <property type="entry name" value="ALPHA/BETA HYDROLASE DOMAIN-CONTAINING PROTEIN"/>
    <property type="match status" value="1"/>
</dbReference>
<comment type="caution">
    <text evidence="2">The sequence shown here is derived from an EMBL/GenBank/DDBJ whole genome shotgun (WGS) entry which is preliminary data.</text>
</comment>
<dbReference type="SUPFAM" id="SSF53474">
    <property type="entry name" value="alpha/beta-Hydrolases"/>
    <property type="match status" value="1"/>
</dbReference>
<dbReference type="EMBL" id="CAJNNW010026179">
    <property type="protein sequence ID" value="CAE8683294.1"/>
    <property type="molecule type" value="Genomic_DNA"/>
</dbReference>
<protein>
    <recommendedName>
        <fullName evidence="4">Serine aminopeptidase S33 domain-containing protein</fullName>
    </recommendedName>
</protein>
<name>A0A813JQN4_POLGL</name>
<feature type="region of interest" description="Disordered" evidence="1">
    <location>
        <begin position="385"/>
        <end position="410"/>
    </location>
</feature>
<feature type="non-terminal residue" evidence="2">
    <location>
        <position position="410"/>
    </location>
</feature>
<gene>
    <name evidence="2" type="ORF">PGLA2088_LOCUS23385</name>
</gene>
<dbReference type="Pfam" id="PF06342">
    <property type="entry name" value="DUF1057"/>
    <property type="match status" value="1"/>
</dbReference>
<evidence type="ECO:0008006" key="4">
    <source>
        <dbReference type="Google" id="ProtNLM"/>
    </source>
</evidence>
<proteinExistence type="predicted"/>
<dbReference type="InterPro" id="IPR029058">
    <property type="entry name" value="AB_hydrolase_fold"/>
</dbReference>
<organism evidence="2 3">
    <name type="scientific">Polarella glacialis</name>
    <name type="common">Dinoflagellate</name>
    <dbReference type="NCBI Taxonomy" id="89957"/>
    <lineage>
        <taxon>Eukaryota</taxon>
        <taxon>Sar</taxon>
        <taxon>Alveolata</taxon>
        <taxon>Dinophyceae</taxon>
        <taxon>Suessiales</taxon>
        <taxon>Suessiaceae</taxon>
        <taxon>Polarella</taxon>
    </lineage>
</organism>
<evidence type="ECO:0000313" key="3">
    <source>
        <dbReference type="Proteomes" id="UP000626109"/>
    </source>
</evidence>
<evidence type="ECO:0000313" key="2">
    <source>
        <dbReference type="EMBL" id="CAE8683294.1"/>
    </source>
</evidence>
<dbReference type="PANTHER" id="PTHR12277:SF197">
    <property type="entry name" value="CHROMOSOME UNDETERMINED SCAFFOLD_38, WHOLE GENOME SHOTGUN SEQUENCE"/>
    <property type="match status" value="1"/>
</dbReference>
<evidence type="ECO:0000256" key="1">
    <source>
        <dbReference type="SAM" id="MobiDB-lite"/>
    </source>
</evidence>